<gene>
    <name evidence="2" type="ORF">AMJ52_01210</name>
</gene>
<comment type="caution">
    <text evidence="2">The sequence shown here is derived from an EMBL/GenBank/DDBJ whole genome shotgun (WGS) entry which is preliminary data.</text>
</comment>
<protein>
    <recommendedName>
        <fullName evidence="1">Peptidase M24 domain-containing protein</fullName>
    </recommendedName>
</protein>
<name>A0A0S7YHM7_UNCT6</name>
<sequence length="406" mass="46034">MKRNIDTLMKKMKIDAIYAEGASSRDTTVYYLFNGVTITGHYLKKRGKPAYVIHYPIEREEAKKTGLKCININTYDAKKIYDRYKDSVKAHAVVTKHIFADHNVKGRVVFYGNSSPGSGYAYLRQLVKLDRNIKIVHEQHKSLITLARETKDEKEVDRIKKAGSGVRKAFNAAITGVRSMKVKNDVIVKKNGKKLLIGDLKNLLRKELYAQNLFDTEGMIVAQGRDAGVPHNSGKDREVVKLGKTIVFDIFPQERGGGYFFDFTRTICFGYAPKNVIKHFRIVCEAQDYAFDILRVGTRTVSIERKLCKFFEKMGHTTFLTDPKTQVGYCHNLGHGIGLNVHESPTFGLSKTNTDKIVPGMVFTVEPGVYYPHHGFGIRLEDIVYVSRTGKIINLTNYPRKLVVEL</sequence>
<dbReference type="Pfam" id="PF00557">
    <property type="entry name" value="Peptidase_M24"/>
    <property type="match status" value="1"/>
</dbReference>
<dbReference type="InterPro" id="IPR036005">
    <property type="entry name" value="Creatinase/aminopeptidase-like"/>
</dbReference>
<dbReference type="InterPro" id="IPR050659">
    <property type="entry name" value="Peptidase_M24B"/>
</dbReference>
<feature type="domain" description="Peptidase M24" evidence="1">
    <location>
        <begin position="158"/>
        <end position="387"/>
    </location>
</feature>
<evidence type="ECO:0000313" key="2">
    <source>
        <dbReference type="EMBL" id="KPJ74279.1"/>
    </source>
</evidence>
<proteinExistence type="predicted"/>
<dbReference type="PANTHER" id="PTHR46112">
    <property type="entry name" value="AMINOPEPTIDASE"/>
    <property type="match status" value="1"/>
</dbReference>
<dbReference type="PANTHER" id="PTHR46112:SF2">
    <property type="entry name" value="XAA-PRO AMINOPEPTIDASE P-RELATED"/>
    <property type="match status" value="1"/>
</dbReference>
<dbReference type="AlphaFoldDB" id="A0A0S7YHM7"/>
<dbReference type="SUPFAM" id="SSF55920">
    <property type="entry name" value="Creatinase/aminopeptidase"/>
    <property type="match status" value="1"/>
</dbReference>
<reference evidence="2 3" key="1">
    <citation type="journal article" date="2015" name="Microbiome">
        <title>Genomic resolution of linkages in carbon, nitrogen, and sulfur cycling among widespread estuary sediment bacteria.</title>
        <authorList>
            <person name="Baker B.J."/>
            <person name="Lazar C.S."/>
            <person name="Teske A.P."/>
            <person name="Dick G.J."/>
        </authorList>
    </citation>
    <scope>NUCLEOTIDE SEQUENCE [LARGE SCALE GENOMIC DNA]</scope>
    <source>
        <strain evidence="2">DG_78</strain>
    </source>
</reference>
<organism evidence="2 3">
    <name type="scientific">candidate division TA06 bacterium DG_78</name>
    <dbReference type="NCBI Taxonomy" id="1703772"/>
    <lineage>
        <taxon>Bacteria</taxon>
        <taxon>Bacteria division TA06</taxon>
    </lineage>
</organism>
<evidence type="ECO:0000313" key="3">
    <source>
        <dbReference type="Proteomes" id="UP000051012"/>
    </source>
</evidence>
<dbReference type="Proteomes" id="UP000051012">
    <property type="component" value="Unassembled WGS sequence"/>
</dbReference>
<dbReference type="EMBL" id="LJNI01000009">
    <property type="protein sequence ID" value="KPJ74279.1"/>
    <property type="molecule type" value="Genomic_DNA"/>
</dbReference>
<dbReference type="InterPro" id="IPR000994">
    <property type="entry name" value="Pept_M24"/>
</dbReference>
<dbReference type="Gene3D" id="3.90.230.10">
    <property type="entry name" value="Creatinase/methionine aminopeptidase superfamily"/>
    <property type="match status" value="1"/>
</dbReference>
<evidence type="ECO:0000259" key="1">
    <source>
        <dbReference type="Pfam" id="PF00557"/>
    </source>
</evidence>
<accession>A0A0S7YHM7</accession>